<dbReference type="InterPro" id="IPR000620">
    <property type="entry name" value="EamA_dom"/>
</dbReference>
<dbReference type="AlphaFoldDB" id="A0A2S9KC50"/>
<proteinExistence type="predicted"/>
<keyword evidence="1" id="KW-0812">Transmembrane</keyword>
<feature type="transmembrane region" description="Helical" evidence="1">
    <location>
        <begin position="84"/>
        <end position="105"/>
    </location>
</feature>
<sequence>MVLVTLLWSTAGVVTRQLDSTRSFELTFWRSAFTAAALLVLLPLWQGPGLWRRMRATGAMLWLSGACWAAMFTCFMLAMTLTTVANVLITMALGPLLTALVAWLWLGHRLPARTGAAIVLAGCGIGWIYGGQIDAGAGWSGILVAAAVPLAGAINWTLVQRNQAPGHQLDLAPAVLVGAGLSALLTLPLAWPLQAGAPDLAWLAALGLGQLAIPCLLSVICARSLSAPEMSLLALLEVLFGIWLAWLGAGETPPPSTLQGGALVLAALLGNEWLAHRARVRARAVGDRLAHEPAA</sequence>
<dbReference type="PANTHER" id="PTHR22911">
    <property type="entry name" value="ACYL-MALONYL CONDENSING ENZYME-RELATED"/>
    <property type="match status" value="1"/>
</dbReference>
<dbReference type="Proteomes" id="UP000238326">
    <property type="component" value="Unassembled WGS sequence"/>
</dbReference>
<evidence type="ECO:0000313" key="3">
    <source>
        <dbReference type="EMBL" id="PRD68029.1"/>
    </source>
</evidence>
<keyword evidence="1" id="KW-0472">Membrane</keyword>
<dbReference type="OrthoDB" id="9149917at2"/>
<evidence type="ECO:0000256" key="1">
    <source>
        <dbReference type="SAM" id="Phobius"/>
    </source>
</evidence>
<feature type="transmembrane region" description="Helical" evidence="1">
    <location>
        <begin position="232"/>
        <end position="250"/>
    </location>
</feature>
<protein>
    <submittedName>
        <fullName evidence="3">Permease</fullName>
    </submittedName>
</protein>
<feature type="transmembrane region" description="Helical" evidence="1">
    <location>
        <begin position="171"/>
        <end position="194"/>
    </location>
</feature>
<feature type="transmembrane region" description="Helical" evidence="1">
    <location>
        <begin position="112"/>
        <end position="130"/>
    </location>
</feature>
<dbReference type="EMBL" id="PVLR01000040">
    <property type="protein sequence ID" value="PRD68029.1"/>
    <property type="molecule type" value="Genomic_DNA"/>
</dbReference>
<gene>
    <name evidence="3" type="ORF">C6P61_13665</name>
</gene>
<evidence type="ECO:0000313" key="4">
    <source>
        <dbReference type="Proteomes" id="UP000238326"/>
    </source>
</evidence>
<feature type="transmembrane region" description="Helical" evidence="1">
    <location>
        <begin position="27"/>
        <end position="45"/>
    </location>
</feature>
<comment type="caution">
    <text evidence="3">The sequence shown here is derived from an EMBL/GenBank/DDBJ whole genome shotgun (WGS) entry which is preliminary data.</text>
</comment>
<dbReference type="Pfam" id="PF00892">
    <property type="entry name" value="EamA"/>
    <property type="match status" value="1"/>
</dbReference>
<feature type="transmembrane region" description="Helical" evidence="1">
    <location>
        <begin position="136"/>
        <end position="159"/>
    </location>
</feature>
<name>A0A2S9KC50_9BURK</name>
<accession>A0A2S9KC50</accession>
<dbReference type="SUPFAM" id="SSF103481">
    <property type="entry name" value="Multidrug resistance efflux transporter EmrE"/>
    <property type="match status" value="2"/>
</dbReference>
<keyword evidence="4" id="KW-1185">Reference proteome</keyword>
<feature type="transmembrane region" description="Helical" evidence="1">
    <location>
        <begin position="200"/>
        <end position="220"/>
    </location>
</feature>
<organism evidence="3 4">
    <name type="scientific">Malikia spinosa</name>
    <dbReference type="NCBI Taxonomy" id="86180"/>
    <lineage>
        <taxon>Bacteria</taxon>
        <taxon>Pseudomonadati</taxon>
        <taxon>Pseudomonadota</taxon>
        <taxon>Betaproteobacteria</taxon>
        <taxon>Burkholderiales</taxon>
        <taxon>Comamonadaceae</taxon>
        <taxon>Malikia</taxon>
    </lineage>
</organism>
<feature type="transmembrane region" description="Helical" evidence="1">
    <location>
        <begin position="256"/>
        <end position="274"/>
    </location>
</feature>
<feature type="domain" description="EamA" evidence="2">
    <location>
        <begin position="2"/>
        <end position="129"/>
    </location>
</feature>
<dbReference type="InterPro" id="IPR037185">
    <property type="entry name" value="EmrE-like"/>
</dbReference>
<reference evidence="3 4" key="1">
    <citation type="submission" date="2018-03" db="EMBL/GenBank/DDBJ databases">
        <title>Comparative genomics illustrates the genes involved in a hyperalkaliphilic mechanisms of Serpentinomonas isolated from highly-alkaline calcium-rich serpentinized springs.</title>
        <authorList>
            <person name="Suzuki S."/>
            <person name="Ishii S."/>
            <person name="Walworth N."/>
            <person name="Bird L."/>
            <person name="Kuenen J.G."/>
            <person name="Nealson K.H."/>
        </authorList>
    </citation>
    <scope>NUCLEOTIDE SEQUENCE [LARGE SCALE GENOMIC DNA]</scope>
    <source>
        <strain evidence="3 4">83</strain>
    </source>
</reference>
<feature type="transmembrane region" description="Helical" evidence="1">
    <location>
        <begin position="57"/>
        <end position="78"/>
    </location>
</feature>
<keyword evidence="1" id="KW-1133">Transmembrane helix</keyword>
<evidence type="ECO:0000259" key="2">
    <source>
        <dbReference type="Pfam" id="PF00892"/>
    </source>
</evidence>
<dbReference type="GO" id="GO:0016020">
    <property type="term" value="C:membrane"/>
    <property type="evidence" value="ECO:0007669"/>
    <property type="project" value="InterPro"/>
</dbReference>